<dbReference type="GO" id="GO:0070449">
    <property type="term" value="C:elongin complex"/>
    <property type="evidence" value="ECO:0007669"/>
    <property type="project" value="InterPro"/>
</dbReference>
<evidence type="ECO:0008006" key="3">
    <source>
        <dbReference type="Google" id="ProtNLM"/>
    </source>
</evidence>
<accession>A0A9W8H7E9</accession>
<name>A0A9W8H7E9_9FUNG</name>
<organism evidence="1 2">
    <name type="scientific">Coemansia interrupta</name>
    <dbReference type="NCBI Taxonomy" id="1126814"/>
    <lineage>
        <taxon>Eukaryota</taxon>
        <taxon>Fungi</taxon>
        <taxon>Fungi incertae sedis</taxon>
        <taxon>Zoopagomycota</taxon>
        <taxon>Kickxellomycotina</taxon>
        <taxon>Kickxellomycetes</taxon>
        <taxon>Kickxellales</taxon>
        <taxon>Kickxellaceae</taxon>
        <taxon>Coemansia</taxon>
    </lineage>
</organism>
<dbReference type="OrthoDB" id="21513at2759"/>
<evidence type="ECO:0000313" key="1">
    <source>
        <dbReference type="EMBL" id="KAJ2777747.1"/>
    </source>
</evidence>
<dbReference type="InterPro" id="IPR010684">
    <property type="entry name" value="RNA_pol_II_trans_fac_SIII_A"/>
</dbReference>
<comment type="caution">
    <text evidence="1">The sequence shown here is derived from an EMBL/GenBank/DDBJ whole genome shotgun (WGS) entry which is preliminary data.</text>
</comment>
<protein>
    <recommendedName>
        <fullName evidence="3">Elongin-A</fullName>
    </recommendedName>
</protein>
<dbReference type="GO" id="GO:0006368">
    <property type="term" value="P:transcription elongation by RNA polymerase II"/>
    <property type="evidence" value="ECO:0007669"/>
    <property type="project" value="InterPro"/>
</dbReference>
<dbReference type="Proteomes" id="UP001140172">
    <property type="component" value="Unassembled WGS sequence"/>
</dbReference>
<evidence type="ECO:0000313" key="2">
    <source>
        <dbReference type="Proteomes" id="UP001140172"/>
    </source>
</evidence>
<dbReference type="Pfam" id="PF06881">
    <property type="entry name" value="Elongin_A"/>
    <property type="match status" value="1"/>
</dbReference>
<gene>
    <name evidence="1" type="ORF">GGI15_004408</name>
</gene>
<keyword evidence="2" id="KW-1185">Reference proteome</keyword>
<dbReference type="Gene3D" id="6.10.250.3180">
    <property type="match status" value="1"/>
</dbReference>
<dbReference type="EMBL" id="JANBUM010000393">
    <property type="protein sequence ID" value="KAJ2777747.1"/>
    <property type="molecule type" value="Genomic_DNA"/>
</dbReference>
<dbReference type="AlphaFoldDB" id="A0A9W8H7E9"/>
<dbReference type="PANTHER" id="PTHR15141:SF76">
    <property type="entry name" value="TRANSCRIPTION ELONGATION FACTOR B POLYPEPTIDE 3"/>
    <property type="match status" value="1"/>
</dbReference>
<proteinExistence type="predicted"/>
<dbReference type="PANTHER" id="PTHR15141">
    <property type="entry name" value="TRANSCRIPTION ELONGATION FACTOR B POLYPEPTIDE 3"/>
    <property type="match status" value="1"/>
</dbReference>
<reference evidence="1" key="1">
    <citation type="submission" date="2022-07" db="EMBL/GenBank/DDBJ databases">
        <title>Phylogenomic reconstructions and comparative analyses of Kickxellomycotina fungi.</title>
        <authorList>
            <person name="Reynolds N.K."/>
            <person name="Stajich J.E."/>
            <person name="Barry K."/>
            <person name="Grigoriev I.V."/>
            <person name="Crous P."/>
            <person name="Smith M.E."/>
        </authorList>
    </citation>
    <scope>NUCLEOTIDE SEQUENCE</scope>
    <source>
        <strain evidence="1">BCRC 34489</strain>
    </source>
</reference>
<dbReference type="InterPro" id="IPR051870">
    <property type="entry name" value="Elongin-A_domain"/>
</dbReference>
<sequence length="200" mass="22827">MDGNANAFRGVVPLKELCQQRLAKNYTNIRYLGATPQFLVAEALSRCTAEQLEMIEELNPHIMDDNESLWMQLYARKYGDPSFAAAAYPGGMISWRERYREMRLDDEVRVHGIRERARNKMKEAERERNTRKIKIADIKKVGGIVKARTKASTSTKGMSLVQKARMETRAHMQRMGSIPRQAVPANRASQHKPTGILLPQ</sequence>